<comment type="caution">
    <text evidence="2">The sequence shown here is derived from an EMBL/GenBank/DDBJ whole genome shotgun (WGS) entry which is preliminary data.</text>
</comment>
<gene>
    <name evidence="2" type="ORF">FRC54_04155</name>
</gene>
<keyword evidence="3" id="KW-1185">Reference proteome</keyword>
<evidence type="ECO:0000313" key="2">
    <source>
        <dbReference type="EMBL" id="MQN01131.1"/>
    </source>
</evidence>
<feature type="domain" description="Transposase IS66 central" evidence="1">
    <location>
        <begin position="19"/>
        <end position="101"/>
    </location>
</feature>
<accession>A0A6N7IXW6</accession>
<reference evidence="2" key="1">
    <citation type="journal article" date="2020" name="Appl. Environ. Microbiol.">
        <title>Medium-Chain Fatty Acid Synthesis by 'Candidatus Weimeria bifida' gen. nov., sp. nov., and 'Candidatus Pseudoramibacter fermentans' sp. nov.</title>
        <authorList>
            <person name="Scarborough M.J."/>
            <person name="Myers K.S."/>
            <person name="Donohue T.J."/>
            <person name="Noguera D.R."/>
        </authorList>
    </citation>
    <scope>NUCLEOTIDE SEQUENCE</scope>
    <source>
        <strain evidence="2">LCO1.1</strain>
    </source>
</reference>
<proteinExistence type="predicted"/>
<organism evidence="2 3">
    <name type="scientific">Candidatus Weimeria bifida</name>
    <dbReference type="NCBI Taxonomy" id="2599074"/>
    <lineage>
        <taxon>Bacteria</taxon>
        <taxon>Bacillati</taxon>
        <taxon>Bacillota</taxon>
        <taxon>Clostridia</taxon>
        <taxon>Lachnospirales</taxon>
        <taxon>Lachnospiraceae</taxon>
        <taxon>Candidatus Weimeria</taxon>
    </lineage>
</organism>
<evidence type="ECO:0000313" key="3">
    <source>
        <dbReference type="Proteomes" id="UP000460257"/>
    </source>
</evidence>
<dbReference type="Pfam" id="PF03050">
    <property type="entry name" value="DDE_Tnp_IS66"/>
    <property type="match status" value="1"/>
</dbReference>
<dbReference type="EMBL" id="VOGC01000003">
    <property type="protein sequence ID" value="MQN01131.1"/>
    <property type="molecule type" value="Genomic_DNA"/>
</dbReference>
<dbReference type="Proteomes" id="UP000460257">
    <property type="component" value="Unassembled WGS sequence"/>
</dbReference>
<dbReference type="AlphaFoldDB" id="A0A6N7IXW6"/>
<sequence length="106" mass="12445">MQRISGNRRLPGLTKCRDQRCTCWAHLRRYFIDAIPKGKQFDYVSLQCREWSIVSIIPAERGINSTCAAIMTKGKNSARKRKPVLDAFWSWLDQQNPFMDPDSRRR</sequence>
<dbReference type="InterPro" id="IPR004291">
    <property type="entry name" value="Transposase_IS66_central"/>
</dbReference>
<name>A0A6N7IXW6_9FIRM</name>
<protein>
    <submittedName>
        <fullName evidence="2">Transposase</fullName>
    </submittedName>
</protein>
<evidence type="ECO:0000259" key="1">
    <source>
        <dbReference type="Pfam" id="PF03050"/>
    </source>
</evidence>